<proteinExistence type="predicted"/>
<evidence type="ECO:0000256" key="1">
    <source>
        <dbReference type="SAM" id="MobiDB-lite"/>
    </source>
</evidence>
<name>A0A810LBJ9_9ACTN</name>
<feature type="region of interest" description="Disordered" evidence="1">
    <location>
        <begin position="23"/>
        <end position="127"/>
    </location>
</feature>
<organism evidence="2 3">
    <name type="scientific">Actinocatenispora sera</name>
    <dbReference type="NCBI Taxonomy" id="390989"/>
    <lineage>
        <taxon>Bacteria</taxon>
        <taxon>Bacillati</taxon>
        <taxon>Actinomycetota</taxon>
        <taxon>Actinomycetes</taxon>
        <taxon>Micromonosporales</taxon>
        <taxon>Micromonosporaceae</taxon>
        <taxon>Actinocatenispora</taxon>
    </lineage>
</organism>
<dbReference type="KEGG" id="aser:Asera_60500"/>
<protein>
    <submittedName>
        <fullName evidence="2">Uncharacterized protein</fullName>
    </submittedName>
</protein>
<gene>
    <name evidence="2" type="ORF">Asera_60500</name>
</gene>
<feature type="compositionally biased region" description="Polar residues" evidence="1">
    <location>
        <begin position="23"/>
        <end position="37"/>
    </location>
</feature>
<keyword evidence="3" id="KW-1185">Reference proteome</keyword>
<evidence type="ECO:0000313" key="2">
    <source>
        <dbReference type="EMBL" id="BCJ31942.1"/>
    </source>
</evidence>
<dbReference type="EMBL" id="AP023354">
    <property type="protein sequence ID" value="BCJ31942.1"/>
    <property type="molecule type" value="Genomic_DNA"/>
</dbReference>
<dbReference type="Proteomes" id="UP000680750">
    <property type="component" value="Chromosome"/>
</dbReference>
<dbReference type="AlphaFoldDB" id="A0A810LBJ9"/>
<sequence>MPVGAAPVTPDIRAVPCLSVSTVLVQSSGRSSASNEEANTDPRAGAYRSETGDADATDGTPSANATRDAPLPTNNALRFTPRLHRPVRFEDRHEPVLATPTVDARGQAGHQPVSTQSEYDSVVKMPR</sequence>
<reference evidence="2" key="1">
    <citation type="submission" date="2020-08" db="EMBL/GenBank/DDBJ databases">
        <title>Whole genome shotgun sequence of Actinocatenispora sera NBRC 101916.</title>
        <authorList>
            <person name="Komaki H."/>
            <person name="Tamura T."/>
        </authorList>
    </citation>
    <scope>NUCLEOTIDE SEQUENCE</scope>
    <source>
        <strain evidence="2">NBRC 101916</strain>
    </source>
</reference>
<evidence type="ECO:0000313" key="3">
    <source>
        <dbReference type="Proteomes" id="UP000680750"/>
    </source>
</evidence>
<accession>A0A810LBJ9</accession>